<accession>A0ABV2JXB0</accession>
<evidence type="ECO:0000313" key="2">
    <source>
        <dbReference type="EMBL" id="MET3652990.1"/>
    </source>
</evidence>
<evidence type="ECO:0000256" key="1">
    <source>
        <dbReference type="SAM" id="Phobius"/>
    </source>
</evidence>
<feature type="transmembrane region" description="Helical" evidence="1">
    <location>
        <begin position="254"/>
        <end position="272"/>
    </location>
</feature>
<dbReference type="EMBL" id="JBEPMU010000004">
    <property type="protein sequence ID" value="MET3652990.1"/>
    <property type="molecule type" value="Genomic_DNA"/>
</dbReference>
<keyword evidence="1" id="KW-0472">Membrane</keyword>
<feature type="transmembrane region" description="Helical" evidence="1">
    <location>
        <begin position="95"/>
        <end position="118"/>
    </location>
</feature>
<organism evidence="2 3">
    <name type="scientific">Dyella japonica</name>
    <dbReference type="NCBI Taxonomy" id="231455"/>
    <lineage>
        <taxon>Bacteria</taxon>
        <taxon>Pseudomonadati</taxon>
        <taxon>Pseudomonadota</taxon>
        <taxon>Gammaproteobacteria</taxon>
        <taxon>Lysobacterales</taxon>
        <taxon>Rhodanobacteraceae</taxon>
        <taxon>Dyella</taxon>
    </lineage>
</organism>
<feature type="transmembrane region" description="Helical" evidence="1">
    <location>
        <begin position="35"/>
        <end position="58"/>
    </location>
</feature>
<keyword evidence="1" id="KW-0812">Transmembrane</keyword>
<name>A0ABV2JXB0_9GAMM</name>
<keyword evidence="3" id="KW-1185">Reference proteome</keyword>
<reference evidence="2 3" key="1">
    <citation type="submission" date="2024-06" db="EMBL/GenBank/DDBJ databases">
        <title>Sorghum-associated microbial communities from plants grown in Nebraska, USA.</title>
        <authorList>
            <person name="Schachtman D."/>
        </authorList>
    </citation>
    <scope>NUCLEOTIDE SEQUENCE [LARGE SCALE GENOMIC DNA]</scope>
    <source>
        <strain evidence="2 3">1073</strain>
    </source>
</reference>
<gene>
    <name evidence="2" type="ORF">ABIC75_002726</name>
</gene>
<dbReference type="RefSeq" id="WP_354014395.1">
    <property type="nucleotide sequence ID" value="NZ_JBEPMU010000004.1"/>
</dbReference>
<dbReference type="Proteomes" id="UP001549184">
    <property type="component" value="Unassembled WGS sequence"/>
</dbReference>
<keyword evidence="1" id="KW-1133">Transmembrane helix</keyword>
<feature type="transmembrane region" description="Helical" evidence="1">
    <location>
        <begin position="164"/>
        <end position="183"/>
    </location>
</feature>
<sequence length="285" mass="30043">MERSYRSSGAVLASGDALNSFGAASLTPTRLSQSFLALSMIALGVLGLIYGDVALVWQHLPIQHMPGARPIAYAFALIELATGIGLLLRSWAKPASTLLVVFMLVWVALLKLPAVVVVPSMEATWLGFGEIAVILAGAWVLFAFQLGDRGGLLRYLAGRRGVRAARVLFALSLPMIGLSHFVYSEQTVALVPAWLPYPLGWAYVTGACSIATCLAVLFGALPQLASRLEATMLGIITAMVWAPAIVAAPGDRTAWTALAISAAIACGAWVVADSYRSVPYAGRSA</sequence>
<comment type="caution">
    <text evidence="2">The sequence shown here is derived from an EMBL/GenBank/DDBJ whole genome shotgun (WGS) entry which is preliminary data.</text>
</comment>
<feature type="transmembrane region" description="Helical" evidence="1">
    <location>
        <begin position="70"/>
        <end position="88"/>
    </location>
</feature>
<protein>
    <submittedName>
        <fullName evidence="2">Membrane protein</fullName>
    </submittedName>
</protein>
<feature type="transmembrane region" description="Helical" evidence="1">
    <location>
        <begin position="228"/>
        <end position="248"/>
    </location>
</feature>
<proteinExistence type="predicted"/>
<feature type="transmembrane region" description="Helical" evidence="1">
    <location>
        <begin position="124"/>
        <end position="144"/>
    </location>
</feature>
<evidence type="ECO:0000313" key="3">
    <source>
        <dbReference type="Proteomes" id="UP001549184"/>
    </source>
</evidence>
<feature type="transmembrane region" description="Helical" evidence="1">
    <location>
        <begin position="203"/>
        <end position="221"/>
    </location>
</feature>